<organism evidence="1 2">
    <name type="scientific">Paenibacillus endophyticus</name>
    <dbReference type="NCBI Taxonomy" id="1294268"/>
    <lineage>
        <taxon>Bacteria</taxon>
        <taxon>Bacillati</taxon>
        <taxon>Bacillota</taxon>
        <taxon>Bacilli</taxon>
        <taxon>Bacillales</taxon>
        <taxon>Paenibacillaceae</taxon>
        <taxon>Paenibacillus</taxon>
    </lineage>
</organism>
<sequence length="46" mass="5251">MGLLLLSLYVSLKRWRLLKGRRQAFLLTLITFQLTVVTGCDLIEAS</sequence>
<evidence type="ECO:0000313" key="1">
    <source>
        <dbReference type="EMBL" id="MBB3153109.1"/>
    </source>
</evidence>
<protein>
    <submittedName>
        <fullName evidence="1">Uncharacterized protein</fullName>
    </submittedName>
</protein>
<gene>
    <name evidence="1" type="ORF">FHS16_003168</name>
</gene>
<dbReference type="Proteomes" id="UP000518605">
    <property type="component" value="Unassembled WGS sequence"/>
</dbReference>
<keyword evidence="2" id="KW-1185">Reference proteome</keyword>
<dbReference type="EMBL" id="JACHXW010000008">
    <property type="protein sequence ID" value="MBB3153109.1"/>
    <property type="molecule type" value="Genomic_DNA"/>
</dbReference>
<comment type="caution">
    <text evidence="1">The sequence shown here is derived from an EMBL/GenBank/DDBJ whole genome shotgun (WGS) entry which is preliminary data.</text>
</comment>
<reference evidence="1 2" key="1">
    <citation type="submission" date="2020-08" db="EMBL/GenBank/DDBJ databases">
        <title>Genomic Encyclopedia of Type Strains, Phase III (KMG-III): the genomes of soil and plant-associated and newly described type strains.</title>
        <authorList>
            <person name="Whitman W."/>
        </authorList>
    </citation>
    <scope>NUCLEOTIDE SEQUENCE [LARGE SCALE GENOMIC DNA]</scope>
    <source>
        <strain evidence="1 2">CECT 8234</strain>
    </source>
</reference>
<proteinExistence type="predicted"/>
<dbReference type="AlphaFoldDB" id="A0A7W5CAF9"/>
<evidence type="ECO:0000313" key="2">
    <source>
        <dbReference type="Proteomes" id="UP000518605"/>
    </source>
</evidence>
<accession>A0A7W5CAF9</accession>
<name>A0A7W5CAF9_9BACL</name>